<dbReference type="Proteomes" id="UP000304148">
    <property type="component" value="Chromosome"/>
</dbReference>
<feature type="transmembrane region" description="Helical" evidence="1">
    <location>
        <begin position="725"/>
        <end position="745"/>
    </location>
</feature>
<dbReference type="AlphaFoldDB" id="A0A383RGR1"/>
<accession>A0A383RGR1</accession>
<feature type="transmembrane region" description="Helical" evidence="1">
    <location>
        <begin position="451"/>
        <end position="475"/>
    </location>
</feature>
<feature type="transmembrane region" description="Helical" evidence="1">
    <location>
        <begin position="249"/>
        <end position="275"/>
    </location>
</feature>
<feature type="transmembrane region" description="Helical" evidence="1">
    <location>
        <begin position="636"/>
        <end position="656"/>
    </location>
</feature>
<feature type="transmembrane region" description="Helical" evidence="1">
    <location>
        <begin position="334"/>
        <end position="352"/>
    </location>
</feature>
<reference evidence="3" key="1">
    <citation type="submission" date="2018-08" db="EMBL/GenBank/DDBJ databases">
        <authorList>
            <person name="Chevrot R."/>
        </authorList>
    </citation>
    <scope>NUCLEOTIDE SEQUENCE [LARGE SCALE GENOMIC DNA]</scope>
</reference>
<dbReference type="RefSeq" id="WP_138188241.1">
    <property type="nucleotide sequence ID" value="NZ_LS992241.1"/>
</dbReference>
<evidence type="ECO:0008006" key="4">
    <source>
        <dbReference type="Google" id="ProtNLM"/>
    </source>
</evidence>
<keyword evidence="1" id="KW-0472">Membrane</keyword>
<feature type="transmembrane region" description="Helical" evidence="1">
    <location>
        <begin position="768"/>
        <end position="791"/>
    </location>
</feature>
<feature type="transmembrane region" description="Helical" evidence="1">
    <location>
        <begin position="16"/>
        <end position="35"/>
    </location>
</feature>
<sequence length="802" mass="92251">MRLLYYELYKIGTKKLLIGLIPILLIMNISLYTYTEWQQNGSLIRNMHHYQLVESTYQSLPLQEGYRTASSKMQELELFNLFASEAVIATHNPEWKKEIEAKKQQQPEAIKAYLSSPYVNNNTLLKRDLLLYSKIAQQYKAIIDYRSRMLEMQQRAADMLSVTIFQNNASSLNIHKTVKDFAPLQQLPLQIGLEEGIVSSTSFTPLDVTVVVLLFLITIYIFHREREAGLLPLLHTTRRGRLDTAAVKLGILTFVTLLLSLLFYGSILLVANYLYEFGDWNRYIQSMASFQGAVQPLTVLGYLLQYLILKSFACLLIAIVMALLFIGSQRPTQVYVTLLAMLGISFICYTQIHPNSYVNSLKYLNPVAFLDTFNFISDYRNIYWFGYPASKATLSYITGGSFIVIGTLGALWLYTLQRSIGIYLPWSNVWQNIRIWTFRIRRSNSLFLHECYKLMITGRGWIILGIGLFLTLQMIQTEARTYNLEEAIYNQYLMKLQGPLTSDKKVFMETERQRFNQLGNEQAEWEQRYIKGEITRSTYQDKQLEWKIFLDKEKSFLLVEKQYQYLLAIQAQTGHTASFVNKLTSDQLFDRPSRDIVQGILYLSLLCALVSPIFTQDYRNNSVFLLRATLHGRSRLFTYKLAIALCLSLVLLAMTYSPMYINLTRHYPAIDWTASIQSVEQFETLPWNLSIINYVCLVNVLQALGCMLLIPVIQLLSIFVRKQALSLMLLTAILISPLALAYIGFKQLASVTFNGLFLLTSFLRDESATMMAATYFGSLLVISAGAAVFGWRNYNGQFMRKE</sequence>
<dbReference type="EMBL" id="LS992241">
    <property type="protein sequence ID" value="SYX86208.1"/>
    <property type="molecule type" value="Genomic_DNA"/>
</dbReference>
<proteinExistence type="predicted"/>
<keyword evidence="1" id="KW-1133">Transmembrane helix</keyword>
<feature type="transmembrane region" description="Helical" evidence="1">
    <location>
        <begin position="303"/>
        <end position="327"/>
    </location>
</feature>
<name>A0A383RGR1_PAEAL</name>
<gene>
    <name evidence="2" type="ORF">PBLR_14630</name>
</gene>
<feature type="transmembrane region" description="Helical" evidence="1">
    <location>
        <begin position="596"/>
        <end position="615"/>
    </location>
</feature>
<organism evidence="2 3">
    <name type="scientific">Paenibacillus alvei</name>
    <name type="common">Bacillus alvei</name>
    <dbReference type="NCBI Taxonomy" id="44250"/>
    <lineage>
        <taxon>Bacteria</taxon>
        <taxon>Bacillati</taxon>
        <taxon>Bacillota</taxon>
        <taxon>Bacilli</taxon>
        <taxon>Bacillales</taxon>
        <taxon>Paenibacillaceae</taxon>
        <taxon>Paenibacillus</taxon>
    </lineage>
</organism>
<evidence type="ECO:0000256" key="1">
    <source>
        <dbReference type="SAM" id="Phobius"/>
    </source>
</evidence>
<feature type="transmembrane region" description="Helical" evidence="1">
    <location>
        <begin position="394"/>
        <end position="414"/>
    </location>
</feature>
<keyword evidence="1" id="KW-0812">Transmembrane</keyword>
<feature type="transmembrane region" description="Helical" evidence="1">
    <location>
        <begin position="691"/>
        <end position="713"/>
    </location>
</feature>
<feature type="transmembrane region" description="Helical" evidence="1">
    <location>
        <begin position="203"/>
        <end position="222"/>
    </location>
</feature>
<protein>
    <recommendedName>
        <fullName evidence="4">ABC-2 family transporter protein</fullName>
    </recommendedName>
</protein>
<evidence type="ECO:0000313" key="2">
    <source>
        <dbReference type="EMBL" id="SYX86208.1"/>
    </source>
</evidence>
<evidence type="ECO:0000313" key="3">
    <source>
        <dbReference type="Proteomes" id="UP000304148"/>
    </source>
</evidence>